<dbReference type="Proteomes" id="UP001642484">
    <property type="component" value="Unassembled WGS sequence"/>
</dbReference>
<proteinExistence type="predicted"/>
<reference evidence="1 2" key="1">
    <citation type="submission" date="2024-02" db="EMBL/GenBank/DDBJ databases">
        <authorList>
            <person name="Chen Y."/>
            <person name="Shah S."/>
            <person name="Dougan E. K."/>
            <person name="Thang M."/>
            <person name="Chan C."/>
        </authorList>
    </citation>
    <scope>NUCLEOTIDE SEQUENCE [LARGE SCALE GENOMIC DNA]</scope>
</reference>
<keyword evidence="2" id="KW-1185">Reference proteome</keyword>
<comment type="caution">
    <text evidence="1">The sequence shown here is derived from an EMBL/GenBank/DDBJ whole genome shotgun (WGS) entry which is preliminary data.</text>
</comment>
<organism evidence="1 2">
    <name type="scientific">Durusdinium trenchii</name>
    <dbReference type="NCBI Taxonomy" id="1381693"/>
    <lineage>
        <taxon>Eukaryota</taxon>
        <taxon>Sar</taxon>
        <taxon>Alveolata</taxon>
        <taxon>Dinophyceae</taxon>
        <taxon>Suessiales</taxon>
        <taxon>Symbiodiniaceae</taxon>
        <taxon>Durusdinium</taxon>
    </lineage>
</organism>
<protein>
    <submittedName>
        <fullName evidence="1">Uncharacterized protein</fullName>
    </submittedName>
</protein>
<evidence type="ECO:0000313" key="1">
    <source>
        <dbReference type="EMBL" id="CAK9069458.1"/>
    </source>
</evidence>
<name>A0ABP0P1D7_9DINO</name>
<gene>
    <name evidence="1" type="ORF">CCMP2556_LOCUS34159</name>
</gene>
<sequence>MIRSFTGSLHLQIHAAVRLPELSALQVEALASCTEQLVGSTSFSVQAHLAVSWLRRVPSASISKVHLDVLETCCKMLATHAKSPVGQGFSA</sequence>
<dbReference type="EMBL" id="CAXAMN010022439">
    <property type="protein sequence ID" value="CAK9069458.1"/>
    <property type="molecule type" value="Genomic_DNA"/>
</dbReference>
<evidence type="ECO:0000313" key="2">
    <source>
        <dbReference type="Proteomes" id="UP001642484"/>
    </source>
</evidence>
<accession>A0ABP0P1D7</accession>